<evidence type="ECO:0000256" key="1">
    <source>
        <dbReference type="SAM" id="SignalP"/>
    </source>
</evidence>
<evidence type="ECO:0000313" key="6">
    <source>
        <dbReference type="Proteomes" id="UP000536909"/>
    </source>
</evidence>
<feature type="signal peptide" evidence="1">
    <location>
        <begin position="1"/>
        <end position="26"/>
    </location>
</feature>
<dbReference type="PROSITE" id="PS51257">
    <property type="entry name" value="PROKAR_LIPOPROTEIN"/>
    <property type="match status" value="1"/>
</dbReference>
<protein>
    <submittedName>
        <fullName evidence="4">DUF4142 domain-containing protein</fullName>
    </submittedName>
    <submittedName>
        <fullName evidence="3">Membrane protein</fullName>
    </submittedName>
</protein>
<dbReference type="Gene3D" id="1.20.1260.10">
    <property type="match status" value="1"/>
</dbReference>
<gene>
    <name evidence="4" type="ORF">FCS05_16405</name>
    <name evidence="3" type="ORF">HNQ10_002952</name>
</gene>
<dbReference type="Pfam" id="PF13628">
    <property type="entry name" value="DUF4142"/>
    <property type="match status" value="1"/>
</dbReference>
<keyword evidence="1" id="KW-0732">Signal</keyword>
<reference evidence="3 6" key="2">
    <citation type="submission" date="2020-08" db="EMBL/GenBank/DDBJ databases">
        <title>Genomic Encyclopedia of Type Strains, Phase IV (KMG-IV): sequencing the most valuable type-strain genomes for metagenomic binning, comparative biology and taxonomic classification.</title>
        <authorList>
            <person name="Goeker M."/>
        </authorList>
    </citation>
    <scope>NUCLEOTIDE SEQUENCE [LARGE SCALE GENOMIC DNA]</scope>
    <source>
        <strain evidence="3 6">DSM 105434</strain>
    </source>
</reference>
<evidence type="ECO:0000313" key="3">
    <source>
        <dbReference type="EMBL" id="MBB5296110.1"/>
    </source>
</evidence>
<evidence type="ECO:0000313" key="4">
    <source>
        <dbReference type="EMBL" id="TLK23312.1"/>
    </source>
</evidence>
<keyword evidence="6" id="KW-1185">Reference proteome</keyword>
<evidence type="ECO:0000259" key="2">
    <source>
        <dbReference type="Pfam" id="PF13628"/>
    </source>
</evidence>
<dbReference type="InterPro" id="IPR025419">
    <property type="entry name" value="DUF4142"/>
</dbReference>
<dbReference type="InterPro" id="IPR012347">
    <property type="entry name" value="Ferritin-like"/>
</dbReference>
<sequence>MKRPLLLLPLALAACAPMMMAPNASTADGLFLQAATGSNLFEIQAAQVALSKTGSDPVRAFAQHMVNDHTTAQNQVAALATRKGVPLPKMLPPELQLKLNALSGLSGAAFDTAYAREMVLSHQLTVSLLQNEQAAGKDADVVALANQQLPIITQHLTEAQALPGAATPASSTP</sequence>
<reference evidence="4 5" key="1">
    <citation type="submission" date="2019-04" db="EMBL/GenBank/DDBJ databases">
        <title>Deinococcus metalilatus MA1002 mutant No.5.</title>
        <authorList>
            <person name="Park W."/>
            <person name="Park C."/>
        </authorList>
    </citation>
    <scope>NUCLEOTIDE SEQUENCE [LARGE SCALE GENOMIC DNA]</scope>
    <source>
        <strain evidence="4 5">MA1002-m5</strain>
    </source>
</reference>
<dbReference type="RefSeq" id="WP_129120202.1">
    <property type="nucleotide sequence ID" value="NZ_BSUI01000004.1"/>
</dbReference>
<feature type="domain" description="DUF4142" evidence="2">
    <location>
        <begin position="28"/>
        <end position="162"/>
    </location>
</feature>
<dbReference type="PANTHER" id="PTHR38593:SF1">
    <property type="entry name" value="BLR2558 PROTEIN"/>
    <property type="match status" value="1"/>
</dbReference>
<accession>A0AAJ5F1A6</accession>
<dbReference type="Proteomes" id="UP000536909">
    <property type="component" value="Unassembled WGS sequence"/>
</dbReference>
<organism evidence="4 5">
    <name type="scientific">Deinococcus metallilatus</name>
    <dbReference type="NCBI Taxonomy" id="1211322"/>
    <lineage>
        <taxon>Bacteria</taxon>
        <taxon>Thermotogati</taxon>
        <taxon>Deinococcota</taxon>
        <taxon>Deinococci</taxon>
        <taxon>Deinococcales</taxon>
        <taxon>Deinococcaceae</taxon>
        <taxon>Deinococcus</taxon>
    </lineage>
</organism>
<dbReference type="EMBL" id="JACHFV010000010">
    <property type="protein sequence ID" value="MBB5296110.1"/>
    <property type="molecule type" value="Genomic_DNA"/>
</dbReference>
<comment type="caution">
    <text evidence="4">The sequence shown here is derived from an EMBL/GenBank/DDBJ whole genome shotgun (WGS) entry which is preliminary data.</text>
</comment>
<dbReference type="Proteomes" id="UP000308000">
    <property type="component" value="Unassembled WGS sequence"/>
</dbReference>
<dbReference type="AlphaFoldDB" id="A0AAJ5F1A6"/>
<dbReference type="EMBL" id="VBRC01000013">
    <property type="protein sequence ID" value="TLK23312.1"/>
    <property type="molecule type" value="Genomic_DNA"/>
</dbReference>
<proteinExistence type="predicted"/>
<dbReference type="PANTHER" id="PTHR38593">
    <property type="entry name" value="BLR2558 PROTEIN"/>
    <property type="match status" value="1"/>
</dbReference>
<feature type="chain" id="PRO_5042526125" evidence="1">
    <location>
        <begin position="27"/>
        <end position="173"/>
    </location>
</feature>
<name>A0AAJ5F1A6_9DEIO</name>
<evidence type="ECO:0000313" key="5">
    <source>
        <dbReference type="Proteomes" id="UP000308000"/>
    </source>
</evidence>